<evidence type="ECO:0000256" key="8">
    <source>
        <dbReference type="ARBA" id="ARBA00022679"/>
    </source>
</evidence>
<evidence type="ECO:0000256" key="3">
    <source>
        <dbReference type="ARBA" id="ARBA00004496"/>
    </source>
</evidence>
<evidence type="ECO:0000256" key="15">
    <source>
        <dbReference type="ARBA" id="ARBA00040883"/>
    </source>
</evidence>
<evidence type="ECO:0000313" key="19">
    <source>
        <dbReference type="Proteomes" id="UP000254603"/>
    </source>
</evidence>
<comment type="cofactor">
    <cofactor evidence="16">
        <name>NH4(+)</name>
        <dbReference type="ChEBI" id="CHEBI:28938"/>
    </cofactor>
    <cofactor evidence="16">
        <name>K(+)</name>
        <dbReference type="ChEBI" id="CHEBI:29103"/>
    </cofactor>
    <text evidence="16">A monovalent cation. Ammonium or potassium.</text>
</comment>
<dbReference type="InterPro" id="IPR043129">
    <property type="entry name" value="ATPase_NBD"/>
</dbReference>
<comment type="pathway">
    <text evidence="4 16">Cofactor biosynthesis; coenzyme A biosynthesis; CoA from (R)-pantothenate: step 1/5.</text>
</comment>
<evidence type="ECO:0000256" key="2">
    <source>
        <dbReference type="ARBA" id="ARBA00001958"/>
    </source>
</evidence>
<comment type="function">
    <text evidence="16">Catalyzes the phosphorylation of pantothenate (Pan), the first step in CoA biosynthesis.</text>
</comment>
<dbReference type="NCBIfam" id="TIGR00671">
    <property type="entry name" value="baf"/>
    <property type="match status" value="1"/>
</dbReference>
<evidence type="ECO:0000256" key="11">
    <source>
        <dbReference type="ARBA" id="ARBA00022840"/>
    </source>
</evidence>
<dbReference type="GO" id="GO:0015937">
    <property type="term" value="P:coenzyme A biosynthetic process"/>
    <property type="evidence" value="ECO:0007669"/>
    <property type="project" value="UniProtKB-UniRule"/>
</dbReference>
<evidence type="ECO:0000313" key="20">
    <source>
        <dbReference type="Proteomes" id="UP000594903"/>
    </source>
</evidence>
<feature type="binding site" evidence="16">
    <location>
        <begin position="12"/>
        <end position="19"/>
    </location>
    <ligand>
        <name>ATP</name>
        <dbReference type="ChEBI" id="CHEBI:30616"/>
    </ligand>
</feature>
<feature type="binding site" evidence="16">
    <location>
        <position position="197"/>
    </location>
    <ligand>
        <name>substrate</name>
    </ligand>
</feature>
<accession>A0A378XDU4</accession>
<evidence type="ECO:0000313" key="17">
    <source>
        <dbReference type="EMBL" id="QPT41054.1"/>
    </source>
</evidence>
<evidence type="ECO:0000256" key="9">
    <source>
        <dbReference type="ARBA" id="ARBA00022741"/>
    </source>
</evidence>
<comment type="cofactor">
    <cofactor evidence="2">
        <name>K(+)</name>
        <dbReference type="ChEBI" id="CHEBI:29103"/>
    </cofactor>
</comment>
<evidence type="ECO:0000256" key="7">
    <source>
        <dbReference type="ARBA" id="ARBA00022490"/>
    </source>
</evidence>
<feature type="binding site" evidence="16">
    <location>
        <position position="144"/>
    </location>
    <ligand>
        <name>ATP</name>
        <dbReference type="ChEBI" id="CHEBI:30616"/>
    </ligand>
</feature>
<dbReference type="GO" id="GO:0005524">
    <property type="term" value="F:ATP binding"/>
    <property type="evidence" value="ECO:0007669"/>
    <property type="project" value="UniProtKB-UniRule"/>
</dbReference>
<dbReference type="PANTHER" id="PTHR34265">
    <property type="entry name" value="TYPE III PANTOTHENATE KINASE"/>
    <property type="match status" value="1"/>
</dbReference>
<reference evidence="17 20" key="2">
    <citation type="submission" date="2020-12" db="EMBL/GenBank/DDBJ databases">
        <title>FDA dAtabase for Regulatory Grade micrObial Sequences (FDA-ARGOS): Supporting development and validation of Infectious Disease Dx tests.</title>
        <authorList>
            <person name="Sproer C."/>
            <person name="Gronow S."/>
            <person name="Severitt S."/>
            <person name="Schroder I."/>
            <person name="Tallon L."/>
            <person name="Sadzewicz L."/>
            <person name="Zhao X."/>
            <person name="Boylan J."/>
            <person name="Ott S."/>
            <person name="Bowen H."/>
            <person name="Vavikolanu K."/>
            <person name="Mehta A."/>
            <person name="Aluvathingal J."/>
            <person name="Nadendla S."/>
            <person name="Lowell S."/>
            <person name="Myers T."/>
            <person name="Yan Y."/>
            <person name="Sichtig H."/>
        </authorList>
    </citation>
    <scope>NUCLEOTIDE SEQUENCE [LARGE SCALE GENOMIC DNA]</scope>
    <source>
        <strain evidence="17 20">FDAARGOS_872</strain>
    </source>
</reference>
<dbReference type="Proteomes" id="UP000254603">
    <property type="component" value="Unassembled WGS sequence"/>
</dbReference>
<keyword evidence="12 16" id="KW-0630">Potassium</keyword>
<dbReference type="GO" id="GO:0004594">
    <property type="term" value="F:pantothenate kinase activity"/>
    <property type="evidence" value="ECO:0007669"/>
    <property type="project" value="UniProtKB-UniRule"/>
</dbReference>
<dbReference type="HAMAP" id="MF_01274">
    <property type="entry name" value="Pantothen_kinase_3"/>
    <property type="match status" value="1"/>
</dbReference>
<protein>
    <recommendedName>
        <fullName evidence="15 16">Type III pantothenate kinase</fullName>
        <ecNumber evidence="6 16">2.7.1.33</ecNumber>
    </recommendedName>
    <alternativeName>
        <fullName evidence="16">PanK-III</fullName>
    </alternativeName>
    <alternativeName>
        <fullName evidence="16">Pantothenic acid kinase</fullName>
    </alternativeName>
</protein>
<dbReference type="AlphaFoldDB" id="A0A378XDU4"/>
<dbReference type="OrthoDB" id="9781305at2"/>
<feature type="binding site" evidence="16">
    <location>
        <position position="109"/>
    </location>
    <ligand>
        <name>substrate</name>
    </ligand>
</feature>
<keyword evidence="11 16" id="KW-0067">ATP-binding</keyword>
<evidence type="ECO:0000256" key="13">
    <source>
        <dbReference type="ARBA" id="ARBA00022993"/>
    </source>
</evidence>
<comment type="subunit">
    <text evidence="5 16">Homodimer.</text>
</comment>
<evidence type="ECO:0000256" key="14">
    <source>
        <dbReference type="ARBA" id="ARBA00038036"/>
    </source>
</evidence>
<dbReference type="PANTHER" id="PTHR34265:SF1">
    <property type="entry name" value="TYPE III PANTOTHENATE KINASE"/>
    <property type="match status" value="1"/>
</dbReference>
<dbReference type="Pfam" id="PF03309">
    <property type="entry name" value="Pan_kinase"/>
    <property type="match status" value="1"/>
</dbReference>
<comment type="subcellular location">
    <subcellularLocation>
        <location evidence="3 16">Cytoplasm</location>
    </subcellularLocation>
</comment>
<reference evidence="18 19" key="1">
    <citation type="submission" date="2018-06" db="EMBL/GenBank/DDBJ databases">
        <authorList>
            <consortium name="Pathogen Informatics"/>
            <person name="Doyle S."/>
        </authorList>
    </citation>
    <scope>NUCLEOTIDE SEQUENCE [LARGE SCALE GENOMIC DNA]</scope>
    <source>
        <strain evidence="18 19">NCTC11997</strain>
    </source>
</reference>
<dbReference type="EMBL" id="CP065725">
    <property type="protein sequence ID" value="QPT41054.1"/>
    <property type="molecule type" value="Genomic_DNA"/>
</dbReference>
<evidence type="ECO:0000256" key="4">
    <source>
        <dbReference type="ARBA" id="ARBA00005225"/>
    </source>
</evidence>
<comment type="catalytic activity">
    <reaction evidence="1 16">
        <text>(R)-pantothenate + ATP = (R)-4'-phosphopantothenate + ADP + H(+)</text>
        <dbReference type="Rhea" id="RHEA:16373"/>
        <dbReference type="ChEBI" id="CHEBI:10986"/>
        <dbReference type="ChEBI" id="CHEBI:15378"/>
        <dbReference type="ChEBI" id="CHEBI:29032"/>
        <dbReference type="ChEBI" id="CHEBI:30616"/>
        <dbReference type="ChEBI" id="CHEBI:456216"/>
        <dbReference type="EC" id="2.7.1.33"/>
    </reaction>
</comment>
<evidence type="ECO:0000313" key="18">
    <source>
        <dbReference type="EMBL" id="SUA53573.1"/>
    </source>
</evidence>
<feature type="binding site" evidence="16">
    <location>
        <begin position="116"/>
        <end position="119"/>
    </location>
    <ligand>
        <name>substrate</name>
    </ligand>
</feature>
<dbReference type="STRING" id="1122619.GCA_000373745_00908"/>
<evidence type="ECO:0000256" key="6">
    <source>
        <dbReference type="ARBA" id="ARBA00012102"/>
    </source>
</evidence>
<evidence type="ECO:0000256" key="12">
    <source>
        <dbReference type="ARBA" id="ARBA00022958"/>
    </source>
</evidence>
<organism evidence="18 19">
    <name type="scientific">Oligella ureolytica</name>
    <dbReference type="NCBI Taxonomy" id="90244"/>
    <lineage>
        <taxon>Bacteria</taxon>
        <taxon>Pseudomonadati</taxon>
        <taxon>Pseudomonadota</taxon>
        <taxon>Betaproteobacteria</taxon>
        <taxon>Burkholderiales</taxon>
        <taxon>Alcaligenaceae</taxon>
        <taxon>Oligella</taxon>
    </lineage>
</organism>
<dbReference type="CDD" id="cd24015">
    <property type="entry name" value="ASKHA_NBD_PanK-III"/>
    <property type="match status" value="1"/>
</dbReference>
<sequence>MYDASKAVLLIDAGNTRIKFVYYESLSCRTPEGLPKSNKFILTHDEIERLSERLGQFNKKPTLVIGVNVAGSIIAAKISKQLRLHHGAGTYEQYWLSSQPQLLHLKNAYIDASQLGSDRWLAMLGLSVHEKAQHRPVMLVSFGTATTVDTVYQSEFLGGLIFPGLQMMADSLAQGTAQLPAIKWGKSSLPMTFPLSTADALESGMIAAQAAAVLRQWTCVVEQYGLNPVVFYAGGAADYVVPELHRLLAEQIRLHGFDTMELVPFDDPVLAGLLVYAQYCLQDSVAH</sequence>
<keyword evidence="13 16" id="KW-0173">Coenzyme A biosynthesis</keyword>
<dbReference type="Gene3D" id="3.30.420.40">
    <property type="match status" value="2"/>
</dbReference>
<comment type="caution">
    <text evidence="16">Lacks conserved residue(s) required for the propagation of feature annotation.</text>
</comment>
<keyword evidence="7 16" id="KW-0963">Cytoplasm</keyword>
<dbReference type="InterPro" id="IPR004619">
    <property type="entry name" value="Type_III_PanK"/>
</dbReference>
<feature type="active site" description="Proton acceptor" evidence="16">
    <location>
        <position position="118"/>
    </location>
</feature>
<keyword evidence="9 16" id="KW-0547">Nucleotide-binding</keyword>
<name>A0A378XDU4_9BURK</name>
<proteinExistence type="inferred from homology"/>
<evidence type="ECO:0000256" key="5">
    <source>
        <dbReference type="ARBA" id="ARBA00011738"/>
    </source>
</evidence>
<gene>
    <name evidence="16 18" type="primary">coaX</name>
    <name evidence="17" type="ORF">I6G29_05820</name>
    <name evidence="18" type="ORF">NCTC11997_01220</name>
</gene>
<dbReference type="GO" id="GO:0005737">
    <property type="term" value="C:cytoplasm"/>
    <property type="evidence" value="ECO:0007669"/>
    <property type="project" value="UniProtKB-SubCell"/>
</dbReference>
<comment type="similarity">
    <text evidence="14 16">Belongs to the type III pantothenate kinase family.</text>
</comment>
<evidence type="ECO:0000256" key="16">
    <source>
        <dbReference type="HAMAP-Rule" id="MF_01274"/>
    </source>
</evidence>
<dbReference type="SUPFAM" id="SSF53067">
    <property type="entry name" value="Actin-like ATPase domain"/>
    <property type="match status" value="2"/>
</dbReference>
<dbReference type="Proteomes" id="UP000594903">
    <property type="component" value="Chromosome"/>
</dbReference>
<keyword evidence="8 16" id="KW-0808">Transferase</keyword>
<dbReference type="EMBL" id="UGSB01000001">
    <property type="protein sequence ID" value="SUA53573.1"/>
    <property type="molecule type" value="Genomic_DNA"/>
</dbReference>
<evidence type="ECO:0000256" key="1">
    <source>
        <dbReference type="ARBA" id="ARBA00001206"/>
    </source>
</evidence>
<dbReference type="UniPathway" id="UPA00241">
    <property type="reaction ID" value="UER00352"/>
</dbReference>
<keyword evidence="10 16" id="KW-0418">Kinase</keyword>
<dbReference type="EC" id="2.7.1.33" evidence="6 16"/>
<evidence type="ECO:0000256" key="10">
    <source>
        <dbReference type="ARBA" id="ARBA00022777"/>
    </source>
</evidence>
<keyword evidence="20" id="KW-1185">Reference proteome</keyword>